<dbReference type="PROSITE" id="PS00678">
    <property type="entry name" value="WD_REPEATS_1"/>
    <property type="match status" value="1"/>
</dbReference>
<dbReference type="PANTHER" id="PTHR19848:SF8">
    <property type="entry name" value="F-BOX AND WD REPEAT DOMAIN CONTAINING 7"/>
    <property type="match status" value="1"/>
</dbReference>
<evidence type="ECO:0000259" key="6">
    <source>
        <dbReference type="Pfam" id="PF13205"/>
    </source>
</evidence>
<organism evidence="7 8">
    <name type="scientific">Ureibacillus xyleni</name>
    <dbReference type="NCBI Taxonomy" id="614648"/>
    <lineage>
        <taxon>Bacteria</taxon>
        <taxon>Bacillati</taxon>
        <taxon>Bacillota</taxon>
        <taxon>Bacilli</taxon>
        <taxon>Bacillales</taxon>
        <taxon>Caryophanaceae</taxon>
        <taxon>Ureibacillus</taxon>
    </lineage>
</organism>
<evidence type="ECO:0000256" key="3">
    <source>
        <dbReference type="ARBA" id="ARBA00022737"/>
    </source>
</evidence>
<protein>
    <submittedName>
        <fullName evidence="7">WD domain G-beta repeat uncharacterized protein</fullName>
    </submittedName>
</protein>
<dbReference type="EMBL" id="OBMQ01000001">
    <property type="protein sequence ID" value="SOB90739.1"/>
    <property type="molecule type" value="Genomic_DNA"/>
</dbReference>
<reference evidence="8" key="1">
    <citation type="submission" date="2017-08" db="EMBL/GenBank/DDBJ databases">
        <authorList>
            <person name="Varghese N."/>
            <person name="Submissions S."/>
        </authorList>
    </citation>
    <scope>NUCLEOTIDE SEQUENCE [LARGE SCALE GENOMIC DNA]</scope>
    <source>
        <strain evidence="8">JC22</strain>
    </source>
</reference>
<dbReference type="Proteomes" id="UP000219636">
    <property type="component" value="Unassembled WGS sequence"/>
</dbReference>
<dbReference type="PROSITE" id="PS50082">
    <property type="entry name" value="WD_REPEATS_2"/>
    <property type="match status" value="2"/>
</dbReference>
<keyword evidence="2 5" id="KW-0732">Signal</keyword>
<evidence type="ECO:0000256" key="2">
    <source>
        <dbReference type="ARBA" id="ARBA00022729"/>
    </source>
</evidence>
<keyword evidence="3" id="KW-0677">Repeat</keyword>
<dbReference type="SMART" id="SM00320">
    <property type="entry name" value="WD40"/>
    <property type="match status" value="4"/>
</dbReference>
<feature type="repeat" description="WD" evidence="4">
    <location>
        <begin position="33"/>
        <end position="74"/>
    </location>
</feature>
<dbReference type="SUPFAM" id="SSF50978">
    <property type="entry name" value="WD40 repeat-like"/>
    <property type="match status" value="1"/>
</dbReference>
<dbReference type="Gene3D" id="2.60.40.1080">
    <property type="match status" value="1"/>
</dbReference>
<feature type="chain" id="PRO_5012718685" evidence="5">
    <location>
        <begin position="23"/>
        <end position="514"/>
    </location>
</feature>
<evidence type="ECO:0000313" key="8">
    <source>
        <dbReference type="Proteomes" id="UP000219636"/>
    </source>
</evidence>
<dbReference type="Pfam" id="PF13205">
    <property type="entry name" value="Big_5"/>
    <property type="match status" value="1"/>
</dbReference>
<sequence length="514" mass="56967">MKKIFSLLIVLSLCLQFNIVSASEVSTLQQVATINNSSTVTSVDYSKDDLFIITGSTDGKVSVWNADSGKIINSFEVCNCSGPIHVKYSPDNSMIATADTYGKIKLWDTTSGNLIKTLSTTEGQGKPINDIVFNVTGSVLYSANVDRNSITLWDVSKGTTIEEYSFNSEPKTIVYNPKKLQLAVGLANGSVNIRHSDTGAYIKEVTNLMDGHSVEQLDFTPDYQYLFGISSKIDQTQPYMLDVSKNYEKVTLTANEFNIQPADSEWLGFSFSNDGKYLAAVTSEGNTLNIFDVQTRALIASVLAGVRPEAVAFSHDHDRIFAGKTIFDSTTLPTYQYKGIVAVPESDTIRVGEPLNLNVFAIHHDGRKEQVSSYQVTSSNTDVLKIMYGKLIAIKDGTSTVTVDNGTFKTSIKVYVNNFKELEKKINQAPNRTWVVKFNAPVDISSVNKTNVYVTNKNKEIVEVNYSLKSSSEVQLTPKQNYTSGETYTIWVKEIKSKSNQTIKQFTKMDFQIK</sequence>
<evidence type="ECO:0000313" key="7">
    <source>
        <dbReference type="EMBL" id="SOB90739.1"/>
    </source>
</evidence>
<dbReference type="InterPro" id="IPR032812">
    <property type="entry name" value="SbsA_Ig"/>
</dbReference>
<evidence type="ECO:0000256" key="5">
    <source>
        <dbReference type="SAM" id="SignalP"/>
    </source>
</evidence>
<feature type="signal peptide" evidence="5">
    <location>
        <begin position="1"/>
        <end position="22"/>
    </location>
</feature>
<dbReference type="AlphaFoldDB" id="A0A285RAM3"/>
<dbReference type="InterPro" id="IPR015943">
    <property type="entry name" value="WD40/YVTN_repeat-like_dom_sf"/>
</dbReference>
<dbReference type="SUPFAM" id="SSF63825">
    <property type="entry name" value="YWTD domain"/>
    <property type="match status" value="1"/>
</dbReference>
<gene>
    <name evidence="7" type="ORF">SAMN05880501_101204</name>
</gene>
<evidence type="ECO:0000256" key="4">
    <source>
        <dbReference type="PROSITE-ProRule" id="PRU00221"/>
    </source>
</evidence>
<dbReference type="InterPro" id="IPR019775">
    <property type="entry name" value="WD40_repeat_CS"/>
</dbReference>
<dbReference type="Pfam" id="PF00400">
    <property type="entry name" value="WD40"/>
    <property type="match status" value="2"/>
</dbReference>
<name>A0A285RAM3_9BACL</name>
<proteinExistence type="predicted"/>
<dbReference type="InterPro" id="IPR001680">
    <property type="entry name" value="WD40_rpt"/>
</dbReference>
<feature type="repeat" description="WD" evidence="4">
    <location>
        <begin position="86"/>
        <end position="117"/>
    </location>
</feature>
<dbReference type="PANTHER" id="PTHR19848">
    <property type="entry name" value="WD40 REPEAT PROTEIN"/>
    <property type="match status" value="1"/>
</dbReference>
<dbReference type="Gene3D" id="2.60.40.1220">
    <property type="match status" value="1"/>
</dbReference>
<keyword evidence="8" id="KW-1185">Reference proteome</keyword>
<dbReference type="RefSeq" id="WP_161946585.1">
    <property type="nucleotide sequence ID" value="NZ_OBMQ01000001.1"/>
</dbReference>
<feature type="domain" description="SbsA Ig-like" evidence="6">
    <location>
        <begin position="425"/>
        <end position="505"/>
    </location>
</feature>
<evidence type="ECO:0000256" key="1">
    <source>
        <dbReference type="ARBA" id="ARBA00022574"/>
    </source>
</evidence>
<accession>A0A285RAM3</accession>
<dbReference type="Gene3D" id="2.130.10.10">
    <property type="entry name" value="YVTN repeat-like/Quinoprotein amine dehydrogenase"/>
    <property type="match status" value="2"/>
</dbReference>
<dbReference type="InterPro" id="IPR036322">
    <property type="entry name" value="WD40_repeat_dom_sf"/>
</dbReference>
<keyword evidence="1 4" id="KW-0853">WD repeat</keyword>
<dbReference type="PROSITE" id="PS50294">
    <property type="entry name" value="WD_REPEATS_REGION"/>
    <property type="match status" value="1"/>
</dbReference>
<dbReference type="InterPro" id="IPR014755">
    <property type="entry name" value="Cu-Rt/internalin_Ig-like"/>
</dbReference>